<protein>
    <submittedName>
        <fullName evidence="2">Uncharacterized protein</fullName>
    </submittedName>
</protein>
<dbReference type="EMBL" id="VSSQ01034577">
    <property type="protein sequence ID" value="MPM86578.1"/>
    <property type="molecule type" value="Genomic_DNA"/>
</dbReference>
<reference evidence="2" key="1">
    <citation type="submission" date="2019-08" db="EMBL/GenBank/DDBJ databases">
        <authorList>
            <person name="Kucharzyk K."/>
            <person name="Murdoch R.W."/>
            <person name="Higgins S."/>
            <person name="Loffler F."/>
        </authorList>
    </citation>
    <scope>NUCLEOTIDE SEQUENCE</scope>
</reference>
<evidence type="ECO:0000256" key="1">
    <source>
        <dbReference type="SAM" id="MobiDB-lite"/>
    </source>
</evidence>
<organism evidence="2">
    <name type="scientific">bioreactor metagenome</name>
    <dbReference type="NCBI Taxonomy" id="1076179"/>
    <lineage>
        <taxon>unclassified sequences</taxon>
        <taxon>metagenomes</taxon>
        <taxon>ecological metagenomes</taxon>
    </lineage>
</organism>
<accession>A0A645DC42</accession>
<feature type="region of interest" description="Disordered" evidence="1">
    <location>
        <begin position="1"/>
        <end position="33"/>
    </location>
</feature>
<dbReference type="AlphaFoldDB" id="A0A645DC42"/>
<comment type="caution">
    <text evidence="2">The sequence shown here is derived from an EMBL/GenBank/DDBJ whole genome shotgun (WGS) entry which is preliminary data.</text>
</comment>
<evidence type="ECO:0000313" key="2">
    <source>
        <dbReference type="EMBL" id="MPM86578.1"/>
    </source>
</evidence>
<gene>
    <name evidence="2" type="ORF">SDC9_133667</name>
</gene>
<name>A0A645DC42_9ZZZZ</name>
<sequence length="111" mass="11970">MKFPPGGLRGGGGRRSFRINPSPPDRRGSEFPSSALSFVDENAAPSQGLELVDLGKGLARAEGDAFHGIVRREAVDARVPGDELGEASQQRTAAREDDSPVYYIGGEFRRR</sequence>
<proteinExistence type="predicted"/>